<evidence type="ECO:0000259" key="1">
    <source>
        <dbReference type="Pfam" id="PF13229"/>
    </source>
</evidence>
<proteinExistence type="predicted"/>
<dbReference type="Gene3D" id="2.160.20.10">
    <property type="entry name" value="Single-stranded right-handed beta-helix, Pectin lyase-like"/>
    <property type="match status" value="1"/>
</dbReference>
<dbReference type="SUPFAM" id="SSF51126">
    <property type="entry name" value="Pectin lyase-like"/>
    <property type="match status" value="2"/>
</dbReference>
<reference evidence="2 3" key="1">
    <citation type="submission" date="2023-02" db="EMBL/GenBank/DDBJ databases">
        <title>Genome sequence of Lentisphaera profundi SAORIC-696.</title>
        <authorList>
            <person name="Kim e."/>
            <person name="Cho J.-C."/>
            <person name="Choi A."/>
            <person name="Kang I."/>
        </authorList>
    </citation>
    <scope>NUCLEOTIDE SEQUENCE [LARGE SCALE GENOMIC DNA]</scope>
    <source>
        <strain evidence="2 3">SAORIC-696</strain>
    </source>
</reference>
<dbReference type="SMART" id="SM00710">
    <property type="entry name" value="PbH1"/>
    <property type="match status" value="9"/>
</dbReference>
<dbReference type="InterPro" id="IPR006626">
    <property type="entry name" value="PbH1"/>
</dbReference>
<evidence type="ECO:0000313" key="3">
    <source>
        <dbReference type="Proteomes" id="UP001214250"/>
    </source>
</evidence>
<name>A0ABY7VU24_9BACT</name>
<organism evidence="2 3">
    <name type="scientific">Lentisphaera profundi</name>
    <dbReference type="NCBI Taxonomy" id="1658616"/>
    <lineage>
        <taxon>Bacteria</taxon>
        <taxon>Pseudomonadati</taxon>
        <taxon>Lentisphaerota</taxon>
        <taxon>Lentisphaeria</taxon>
        <taxon>Lentisphaerales</taxon>
        <taxon>Lentisphaeraceae</taxon>
        <taxon>Lentisphaera</taxon>
    </lineage>
</organism>
<accession>A0ABY7VU24</accession>
<dbReference type="Pfam" id="PF13229">
    <property type="entry name" value="Beta_helix"/>
    <property type="match status" value="1"/>
</dbReference>
<dbReference type="InterPro" id="IPR011050">
    <property type="entry name" value="Pectin_lyase_fold/virulence"/>
</dbReference>
<dbReference type="InterPro" id="IPR012334">
    <property type="entry name" value="Pectin_lyas_fold"/>
</dbReference>
<dbReference type="RefSeq" id="WP_274152274.1">
    <property type="nucleotide sequence ID" value="NZ_CP117812.1"/>
</dbReference>
<gene>
    <name evidence="2" type="ORF">PQO03_17970</name>
</gene>
<feature type="domain" description="Right handed beta helix" evidence="1">
    <location>
        <begin position="57"/>
        <end position="235"/>
    </location>
</feature>
<dbReference type="InterPro" id="IPR039448">
    <property type="entry name" value="Beta_helix"/>
</dbReference>
<dbReference type="EMBL" id="CP117812">
    <property type="protein sequence ID" value="WDE97716.1"/>
    <property type="molecule type" value="Genomic_DNA"/>
</dbReference>
<evidence type="ECO:0000313" key="2">
    <source>
        <dbReference type="EMBL" id="WDE97716.1"/>
    </source>
</evidence>
<keyword evidence="3" id="KW-1185">Reference proteome</keyword>
<dbReference type="Proteomes" id="UP001214250">
    <property type="component" value="Chromosome 2"/>
</dbReference>
<sequence>MAKLFNQLAKENDGKSIEFVFKPGVYLLDQPLKPQRNQLLRGEGSVTLKPALTLPAAIVLDGVESVFISNFTIVGGGVDKCDTNGILSVKDSSRVSVSKVTVREVGACGILCKGSKSKYFLIEKCHIQSTGRAGIAMFDGVSHALITKNTVERTTTHGIIFANGGSFSEVSENTIKDTGLLPGGDFAHGVAFDSHGNLNKGEKNLIINNKILNARTGGIEIADGQNHMYIIGNYIEGSGRKNQKREDQYGIYFGGALSQGYHCLIKGNTIKNSCWNSIRIAAPNVERPNKKSPLPKDKYGPTMHVNIIDNIISGSMRYGIELNWCRDVYIKGNRIETSKLADIGVIGKRGKNIDMPSSRIQLKDNILKSKTKLVKDLFEK</sequence>
<protein>
    <submittedName>
        <fullName evidence="2">Right-handed parallel beta-helix repeat-containing protein</fullName>
    </submittedName>
</protein>